<evidence type="ECO:0000259" key="9">
    <source>
        <dbReference type="PROSITE" id="PS50929"/>
    </source>
</evidence>
<dbReference type="EMBL" id="JBBPCC010000008">
    <property type="protein sequence ID" value="MEK8129146.1"/>
    <property type="molecule type" value="Genomic_DNA"/>
</dbReference>
<evidence type="ECO:0000259" key="8">
    <source>
        <dbReference type="PROSITE" id="PS50893"/>
    </source>
</evidence>
<keyword evidence="6 7" id="KW-0472">Membrane</keyword>
<evidence type="ECO:0000256" key="3">
    <source>
        <dbReference type="ARBA" id="ARBA00022741"/>
    </source>
</evidence>
<dbReference type="InterPro" id="IPR003439">
    <property type="entry name" value="ABC_transporter-like_ATP-bd"/>
</dbReference>
<sequence length="587" mass="65257">MFSIFNKLGWFFRQERKRYSIAIVLMLIAGILEIFPPMLVGQAIDTISLGHMSWDYIVRTGLVLAGITVVVYIISYIWGYKLFGGAFVVEKLMRGRLMSHFLKMTPTFYERNRTGDLMARATNDLQAVAQTAGFGILTLLDSTMWMATLLVTMTVFVSWKLTLAAVLPLPIMALLVSLYGGWIHTRFMKAQDAFGDMNEGVLETVSGIRVIRAYTQEREAERRFATVTEDVLEKNLAVVRIEALFEPTIKILVGVSYMIGLGYGAYLVFHNELTIGALVAFNVYLGMMIWPMFAIGELINVMQRGNASLDRVNETLGHKPDVPEPENGAQPELPGRLEFQGVTFRYPSSEVDNLKDVTFTLEPGQTLGIVGRTGSGKSTLIKQLLREYPAGEGRVLLAGLPIEGLDMGRLKSWLGYVPQEPFLFSRTIRRNIQFGGEHAGEEALQEAVAVSAFAKDLQFLPNGMDTMVGEKGVALSGGQKQRVSMARALIANPRILMLDDAMSAVDARTEAQIIGNIRRARAGKTTIIATHRLSAVQHADLILVLEEGRIVERGTHQELLTHGGWYLEQYERQQIEAKQTEEGAEEA</sequence>
<dbReference type="InterPro" id="IPR036640">
    <property type="entry name" value="ABC1_TM_sf"/>
</dbReference>
<dbReference type="CDD" id="cd18541">
    <property type="entry name" value="ABC_6TM_TmrB_like"/>
    <property type="match status" value="1"/>
</dbReference>
<proteinExistence type="predicted"/>
<organism evidence="10 11">
    <name type="scientific">Paenibacillus filicis</name>
    <dbReference type="NCBI Taxonomy" id="669464"/>
    <lineage>
        <taxon>Bacteria</taxon>
        <taxon>Bacillati</taxon>
        <taxon>Bacillota</taxon>
        <taxon>Bacilli</taxon>
        <taxon>Bacillales</taxon>
        <taxon>Paenibacillaceae</taxon>
        <taxon>Paenibacillus</taxon>
    </lineage>
</organism>
<evidence type="ECO:0000256" key="6">
    <source>
        <dbReference type="ARBA" id="ARBA00023136"/>
    </source>
</evidence>
<dbReference type="RefSeq" id="WP_341416239.1">
    <property type="nucleotide sequence ID" value="NZ_JBBPCC010000008.1"/>
</dbReference>
<keyword evidence="4" id="KW-0067">ATP-binding</keyword>
<dbReference type="Proteomes" id="UP001469365">
    <property type="component" value="Unassembled WGS sequence"/>
</dbReference>
<evidence type="ECO:0000256" key="5">
    <source>
        <dbReference type="ARBA" id="ARBA00022989"/>
    </source>
</evidence>
<evidence type="ECO:0000256" key="7">
    <source>
        <dbReference type="SAM" id="Phobius"/>
    </source>
</evidence>
<keyword evidence="5 7" id="KW-1133">Transmembrane helix</keyword>
<dbReference type="PROSITE" id="PS50929">
    <property type="entry name" value="ABC_TM1F"/>
    <property type="match status" value="1"/>
</dbReference>
<dbReference type="InterPro" id="IPR003593">
    <property type="entry name" value="AAA+_ATPase"/>
</dbReference>
<dbReference type="Gene3D" id="3.40.50.300">
    <property type="entry name" value="P-loop containing nucleotide triphosphate hydrolases"/>
    <property type="match status" value="1"/>
</dbReference>
<protein>
    <submittedName>
        <fullName evidence="10">ABC transporter transmembrane domain-containing protein</fullName>
    </submittedName>
</protein>
<name>A0ABU9DJX2_9BACL</name>
<gene>
    <name evidence="10" type="ORF">WMW72_14670</name>
</gene>
<evidence type="ECO:0000313" key="11">
    <source>
        <dbReference type="Proteomes" id="UP001469365"/>
    </source>
</evidence>
<dbReference type="PANTHER" id="PTHR43394:SF1">
    <property type="entry name" value="ATP-BINDING CASSETTE SUB-FAMILY B MEMBER 10, MITOCHONDRIAL"/>
    <property type="match status" value="1"/>
</dbReference>
<dbReference type="Pfam" id="PF00005">
    <property type="entry name" value="ABC_tran"/>
    <property type="match status" value="1"/>
</dbReference>
<dbReference type="InterPro" id="IPR017871">
    <property type="entry name" value="ABC_transporter-like_CS"/>
</dbReference>
<dbReference type="PANTHER" id="PTHR43394">
    <property type="entry name" value="ATP-DEPENDENT PERMEASE MDL1, MITOCHONDRIAL"/>
    <property type="match status" value="1"/>
</dbReference>
<dbReference type="InterPro" id="IPR011527">
    <property type="entry name" value="ABC1_TM_dom"/>
</dbReference>
<feature type="transmembrane region" description="Helical" evidence="7">
    <location>
        <begin position="134"/>
        <end position="157"/>
    </location>
</feature>
<keyword evidence="3" id="KW-0547">Nucleotide-binding</keyword>
<evidence type="ECO:0000256" key="1">
    <source>
        <dbReference type="ARBA" id="ARBA00004651"/>
    </source>
</evidence>
<dbReference type="Gene3D" id="1.20.1560.10">
    <property type="entry name" value="ABC transporter type 1, transmembrane domain"/>
    <property type="match status" value="1"/>
</dbReference>
<feature type="transmembrane region" description="Helical" evidence="7">
    <location>
        <begin position="21"/>
        <end position="44"/>
    </location>
</feature>
<keyword evidence="2 7" id="KW-0812">Transmembrane</keyword>
<accession>A0ABU9DJX2</accession>
<feature type="transmembrane region" description="Helical" evidence="7">
    <location>
        <begin position="275"/>
        <end position="295"/>
    </location>
</feature>
<feature type="domain" description="ABC transporter" evidence="8">
    <location>
        <begin position="337"/>
        <end position="572"/>
    </location>
</feature>
<feature type="transmembrane region" description="Helical" evidence="7">
    <location>
        <begin position="163"/>
        <end position="182"/>
    </location>
</feature>
<comment type="caution">
    <text evidence="10">The sequence shown here is derived from an EMBL/GenBank/DDBJ whole genome shotgun (WGS) entry which is preliminary data.</text>
</comment>
<dbReference type="Pfam" id="PF00664">
    <property type="entry name" value="ABC_membrane"/>
    <property type="match status" value="1"/>
</dbReference>
<dbReference type="SMART" id="SM00382">
    <property type="entry name" value="AAA"/>
    <property type="match status" value="1"/>
</dbReference>
<feature type="transmembrane region" description="Helical" evidence="7">
    <location>
        <begin position="56"/>
        <end position="78"/>
    </location>
</feature>
<comment type="subcellular location">
    <subcellularLocation>
        <location evidence="1">Cell membrane</location>
        <topology evidence="1">Multi-pass membrane protein</topology>
    </subcellularLocation>
</comment>
<reference evidence="10 11" key="1">
    <citation type="submission" date="2024-04" db="EMBL/GenBank/DDBJ databases">
        <title>draft genome sequnece of Paenibacillus filicis.</title>
        <authorList>
            <person name="Kim D.-U."/>
        </authorList>
    </citation>
    <scope>NUCLEOTIDE SEQUENCE [LARGE SCALE GENOMIC DNA]</scope>
    <source>
        <strain evidence="10 11">KACC14197</strain>
    </source>
</reference>
<dbReference type="InterPro" id="IPR027417">
    <property type="entry name" value="P-loop_NTPase"/>
</dbReference>
<dbReference type="PROSITE" id="PS00211">
    <property type="entry name" value="ABC_TRANSPORTER_1"/>
    <property type="match status" value="1"/>
</dbReference>
<feature type="domain" description="ABC transmembrane type-1" evidence="9">
    <location>
        <begin position="21"/>
        <end position="304"/>
    </location>
</feature>
<keyword evidence="11" id="KW-1185">Reference proteome</keyword>
<feature type="transmembrane region" description="Helical" evidence="7">
    <location>
        <begin position="249"/>
        <end position="269"/>
    </location>
</feature>
<dbReference type="PROSITE" id="PS50893">
    <property type="entry name" value="ABC_TRANSPORTER_2"/>
    <property type="match status" value="1"/>
</dbReference>
<dbReference type="InterPro" id="IPR039421">
    <property type="entry name" value="Type_1_exporter"/>
</dbReference>
<dbReference type="SUPFAM" id="SSF52540">
    <property type="entry name" value="P-loop containing nucleoside triphosphate hydrolases"/>
    <property type="match status" value="1"/>
</dbReference>
<dbReference type="SUPFAM" id="SSF90123">
    <property type="entry name" value="ABC transporter transmembrane region"/>
    <property type="match status" value="1"/>
</dbReference>
<evidence type="ECO:0000256" key="4">
    <source>
        <dbReference type="ARBA" id="ARBA00022840"/>
    </source>
</evidence>
<evidence type="ECO:0000313" key="10">
    <source>
        <dbReference type="EMBL" id="MEK8129146.1"/>
    </source>
</evidence>
<evidence type="ECO:0000256" key="2">
    <source>
        <dbReference type="ARBA" id="ARBA00022692"/>
    </source>
</evidence>